<dbReference type="Proteomes" id="UP000544090">
    <property type="component" value="Unassembled WGS sequence"/>
</dbReference>
<comment type="caution">
    <text evidence="1">The sequence shown here is derived from an EMBL/GenBank/DDBJ whole genome shotgun (WGS) entry which is preliminary data.</text>
</comment>
<accession>A0A7X6K787</accession>
<evidence type="ECO:0000313" key="2">
    <source>
        <dbReference type="Proteomes" id="UP000544090"/>
    </source>
</evidence>
<dbReference type="RefSeq" id="WP_168488708.1">
    <property type="nucleotide sequence ID" value="NZ_JAAZSQ010000024.1"/>
</dbReference>
<proteinExistence type="predicted"/>
<dbReference type="Pfam" id="PF20453">
    <property type="entry name" value="DUF6707"/>
    <property type="match status" value="1"/>
</dbReference>
<sequence length="296" mass="32767">MIELQPKTYINIVKAEAVVRGHKFLTRSRKHSAPVVSTAVELDDFGTPALIVATLEDGTTVRIAHGSTIRVVSNRPKLMKGTALALDDLELIPAEEGTPEAVIVDVARAHPDRPRIQRIAARLSRGLNTKAGSNLQDVRDLAHTLFVDLDDRENALTVCGLITDLPFDGNFGRWKWIQSALALAAYINYDAGNLVAADKLAEALRSPDDADEDPFRAKVNAAVRQRQLNEPNLYDKEIHRAMAAVDRSAERDWRVLRLGALMFLRAHGGSETLEPAELDRRIRNELVAIRALNETH</sequence>
<reference evidence="1 2" key="1">
    <citation type="submission" date="2020-04" db="EMBL/GenBank/DDBJ databases">
        <title>Arthrobacter sp. nov.</title>
        <authorList>
            <person name="Liu S."/>
        </authorList>
    </citation>
    <scope>NUCLEOTIDE SEQUENCE [LARGE SCALE GENOMIC DNA]</scope>
    <source>
        <strain evidence="1 2">E918</strain>
    </source>
</reference>
<dbReference type="InterPro" id="IPR046553">
    <property type="entry name" value="DUF6707"/>
</dbReference>
<protein>
    <submittedName>
        <fullName evidence="1">Uncharacterized protein</fullName>
    </submittedName>
</protein>
<organism evidence="1 2">
    <name type="scientific">Arthrobacter mobilis</name>
    <dbReference type="NCBI Taxonomy" id="2724944"/>
    <lineage>
        <taxon>Bacteria</taxon>
        <taxon>Bacillati</taxon>
        <taxon>Actinomycetota</taxon>
        <taxon>Actinomycetes</taxon>
        <taxon>Micrococcales</taxon>
        <taxon>Micrococcaceae</taxon>
        <taxon>Arthrobacter</taxon>
    </lineage>
</organism>
<dbReference type="EMBL" id="JAAZSQ010000024">
    <property type="protein sequence ID" value="NKX56438.1"/>
    <property type="molecule type" value="Genomic_DNA"/>
</dbReference>
<name>A0A7X6K787_9MICC</name>
<gene>
    <name evidence="1" type="ORF">HGG74_18290</name>
</gene>
<keyword evidence="2" id="KW-1185">Reference proteome</keyword>
<evidence type="ECO:0000313" key="1">
    <source>
        <dbReference type="EMBL" id="NKX56438.1"/>
    </source>
</evidence>
<dbReference type="AlphaFoldDB" id="A0A7X6K787"/>